<evidence type="ECO:0000256" key="1">
    <source>
        <dbReference type="ARBA" id="ARBA00009226"/>
    </source>
</evidence>
<protein>
    <submittedName>
        <fullName evidence="4">YscQ/HrcQ family type III secretion apparatus protein</fullName>
    </submittedName>
</protein>
<evidence type="ECO:0000313" key="5">
    <source>
        <dbReference type="Proteomes" id="UP000501648"/>
    </source>
</evidence>
<dbReference type="PANTHER" id="PTHR30034:SF5">
    <property type="entry name" value="SECRETION SYSTEM APPARATUS PROTEIN SSAQ"/>
    <property type="match status" value="1"/>
</dbReference>
<dbReference type="Gene3D" id="2.30.330.10">
    <property type="entry name" value="SpoA-like"/>
    <property type="match status" value="1"/>
</dbReference>
<organism evidence="4 5">
    <name type="scientific">Herbaspirillum rubrisubalbicans Os34</name>
    <dbReference type="NCBI Taxonomy" id="1235827"/>
    <lineage>
        <taxon>Bacteria</taxon>
        <taxon>Pseudomonadati</taxon>
        <taxon>Pseudomonadota</taxon>
        <taxon>Betaproteobacteria</taxon>
        <taxon>Burkholderiales</taxon>
        <taxon>Oxalobacteraceae</taxon>
        <taxon>Herbaspirillum</taxon>
    </lineage>
</organism>
<gene>
    <name evidence="4" type="ORF">C798_13575</name>
</gene>
<dbReference type="AlphaFoldDB" id="A0A6M3ZRM1"/>
<dbReference type="Pfam" id="PF01052">
    <property type="entry name" value="FliMN_C"/>
    <property type="match status" value="1"/>
</dbReference>
<reference evidence="4 5" key="1">
    <citation type="journal article" date="2012" name="J. Bacteriol.">
        <title>Genome sequence of the pathogenic Herbaspirillum seropedicae strain Os34, isolated from rice roots.</title>
        <authorList>
            <person name="Ye W."/>
            <person name="Ye S."/>
            <person name="Liu J."/>
            <person name="Chang S."/>
            <person name="Chen M."/>
            <person name="Zhu B."/>
            <person name="Guo L."/>
            <person name="An Q."/>
        </authorList>
    </citation>
    <scope>NUCLEOTIDE SEQUENCE [LARGE SCALE GENOMIC DNA]</scope>
    <source>
        <strain evidence="4 5">Os34</strain>
    </source>
</reference>
<dbReference type="GO" id="GO:0071978">
    <property type="term" value="P:bacterial-type flagellum-dependent swarming motility"/>
    <property type="evidence" value="ECO:0007669"/>
    <property type="project" value="TreeGrafter"/>
</dbReference>
<dbReference type="NCBIfam" id="TIGR02551">
    <property type="entry name" value="SpaO_YscQ"/>
    <property type="match status" value="1"/>
</dbReference>
<evidence type="ECO:0000256" key="2">
    <source>
        <dbReference type="SAM" id="MobiDB-lite"/>
    </source>
</evidence>
<evidence type="ECO:0000313" key="4">
    <source>
        <dbReference type="EMBL" id="QJQ01228.1"/>
    </source>
</evidence>
<feature type="region of interest" description="Disordered" evidence="2">
    <location>
        <begin position="269"/>
        <end position="289"/>
    </location>
</feature>
<name>A0A6M3ZRM1_9BURK</name>
<evidence type="ECO:0000259" key="3">
    <source>
        <dbReference type="Pfam" id="PF01052"/>
    </source>
</evidence>
<dbReference type="SUPFAM" id="SSF101801">
    <property type="entry name" value="Surface presentation of antigens (SPOA)"/>
    <property type="match status" value="1"/>
</dbReference>
<sequence>MTDTVAGDLTKQDLGSAPLSANPLLRRAPKVSASLAALTRKVGRGLRMVLPSQQAELTLRLAPASPGAQAANAAVLLSGAAGSVRLDDGARWLRVLTGIDLTAALADASGQDCPDWLTAAVAARLQGTPLGRTAQIRRAPITSEPQTCTLEFSLHQDGHLMLGSVHAAPQTWLRLLEECDATALRAPEDDFLEIPWYQPVVLGWHRLGESACASLAAGDIILPSRPAFERSGMGRFNLAGRNWRVRYLAPGQLQLISSESGLDMESVEDLDHGAAPDSPAETRGQDDAASAPLEELSLTLVFELGRIALPLGTLRSLAPQSILALQSGDPGNIGIFCAGRRVGQGEVVDVEGALGIRIVHWGGTC</sequence>
<proteinExistence type="inferred from homology"/>
<dbReference type="InterPro" id="IPR001543">
    <property type="entry name" value="FliN-like_C"/>
</dbReference>
<dbReference type="PANTHER" id="PTHR30034">
    <property type="entry name" value="FLAGELLAR MOTOR SWITCH PROTEIN FLIM"/>
    <property type="match status" value="1"/>
</dbReference>
<dbReference type="InterPro" id="IPR036429">
    <property type="entry name" value="SpoA-like_sf"/>
</dbReference>
<dbReference type="GO" id="GO:0050918">
    <property type="term" value="P:positive chemotaxis"/>
    <property type="evidence" value="ECO:0007669"/>
    <property type="project" value="TreeGrafter"/>
</dbReference>
<feature type="domain" description="Flagellar motor switch protein FliN-like C-terminal" evidence="3">
    <location>
        <begin position="293"/>
        <end position="361"/>
    </location>
</feature>
<dbReference type="Proteomes" id="UP000501648">
    <property type="component" value="Chromosome"/>
</dbReference>
<comment type="similarity">
    <text evidence="1">Belongs to the FliN/MopA/SpaO family.</text>
</comment>
<dbReference type="EMBL" id="CP008956">
    <property type="protein sequence ID" value="QJQ01228.1"/>
    <property type="molecule type" value="Genomic_DNA"/>
</dbReference>
<dbReference type="InterPro" id="IPR013385">
    <property type="entry name" value="T3SS_SpaO/YscQ/SpaO"/>
</dbReference>
<accession>A0A6M3ZRM1</accession>
<dbReference type="RefSeq" id="WP_017453234.1">
    <property type="nucleotide sequence ID" value="NZ_CP008956.1"/>
</dbReference>
<dbReference type="GO" id="GO:0030254">
    <property type="term" value="P:protein secretion by the type III secretion system"/>
    <property type="evidence" value="ECO:0007669"/>
    <property type="project" value="InterPro"/>
</dbReference>